<dbReference type="RefSeq" id="WP_135446188.1">
    <property type="nucleotide sequence ID" value="NZ_SRLE01000014.1"/>
</dbReference>
<dbReference type="Pfam" id="PF13577">
    <property type="entry name" value="SnoaL_4"/>
    <property type="match status" value="1"/>
</dbReference>
<comment type="caution">
    <text evidence="2">The sequence shown here is derived from an EMBL/GenBank/DDBJ whole genome shotgun (WGS) entry which is preliminary data.</text>
</comment>
<organism evidence="2 3">
    <name type="scientific">Mangrovimicrobium sediminis</name>
    <dbReference type="NCBI Taxonomy" id="2562682"/>
    <lineage>
        <taxon>Bacteria</taxon>
        <taxon>Pseudomonadati</taxon>
        <taxon>Pseudomonadota</taxon>
        <taxon>Gammaproteobacteria</taxon>
        <taxon>Cellvibrionales</taxon>
        <taxon>Halieaceae</taxon>
        <taxon>Mangrovimicrobium</taxon>
    </lineage>
</organism>
<gene>
    <name evidence="2" type="ORF">E4634_18655</name>
</gene>
<dbReference type="OrthoDB" id="9180262at2"/>
<dbReference type="AlphaFoldDB" id="A0A4Z0LW44"/>
<proteinExistence type="predicted"/>
<reference evidence="2 3" key="1">
    <citation type="submission" date="2019-04" db="EMBL/GenBank/DDBJ databases">
        <title>Taxonomy of novel Haliea sp. from mangrove soil of West Coast of India.</title>
        <authorList>
            <person name="Verma A."/>
            <person name="Kumar P."/>
            <person name="Krishnamurthi S."/>
        </authorList>
    </citation>
    <scope>NUCLEOTIDE SEQUENCE [LARGE SCALE GENOMIC DNA]</scope>
    <source>
        <strain evidence="2 3">SAOS-164</strain>
    </source>
</reference>
<dbReference type="Gene3D" id="3.10.450.50">
    <property type="match status" value="1"/>
</dbReference>
<dbReference type="InterPro" id="IPR037401">
    <property type="entry name" value="SnoaL-like"/>
</dbReference>
<dbReference type="EMBL" id="SRLE01000014">
    <property type="protein sequence ID" value="TGD71295.1"/>
    <property type="molecule type" value="Genomic_DNA"/>
</dbReference>
<evidence type="ECO:0000313" key="2">
    <source>
        <dbReference type="EMBL" id="TGD71295.1"/>
    </source>
</evidence>
<sequence length="134" mass="15234">MSGISLENRLAVHELIASYSYPVDNYRGEDWADLFLEDGRLLGPDIHLQGRDAFVRKAQDLQAGSTEYRHCISNVVVESESTDERAQARAYGAVSDWATRPAVLSIFVEYRFELHNTAQGWKIAEMRVHMPYAD</sequence>
<dbReference type="Proteomes" id="UP000298050">
    <property type="component" value="Unassembled WGS sequence"/>
</dbReference>
<keyword evidence="3" id="KW-1185">Reference proteome</keyword>
<name>A0A4Z0LW44_9GAMM</name>
<evidence type="ECO:0000313" key="3">
    <source>
        <dbReference type="Proteomes" id="UP000298050"/>
    </source>
</evidence>
<evidence type="ECO:0000259" key="1">
    <source>
        <dbReference type="Pfam" id="PF13577"/>
    </source>
</evidence>
<dbReference type="InterPro" id="IPR032710">
    <property type="entry name" value="NTF2-like_dom_sf"/>
</dbReference>
<dbReference type="SUPFAM" id="SSF54427">
    <property type="entry name" value="NTF2-like"/>
    <property type="match status" value="1"/>
</dbReference>
<accession>A0A4Z0LW44</accession>
<protein>
    <submittedName>
        <fullName evidence="2">Nuclear transport factor 2 family protein</fullName>
    </submittedName>
</protein>
<dbReference type="CDD" id="cd00531">
    <property type="entry name" value="NTF2_like"/>
    <property type="match status" value="1"/>
</dbReference>
<feature type="domain" description="SnoaL-like" evidence="1">
    <location>
        <begin position="6"/>
        <end position="127"/>
    </location>
</feature>